<dbReference type="EMBL" id="BBPA01000067">
    <property type="protein sequence ID" value="GAL95096.1"/>
    <property type="molecule type" value="Genomic_DNA"/>
</dbReference>
<gene>
    <name evidence="2" type="ORF">N44_03951</name>
</gene>
<dbReference type="InterPro" id="IPR000305">
    <property type="entry name" value="GIY-YIG_endonuc"/>
</dbReference>
<dbReference type="AlphaFoldDB" id="A0A0A1W0P3"/>
<comment type="caution">
    <text evidence="2">The sequence shown here is derived from an EMBL/GenBank/DDBJ whole genome shotgun (WGS) entry which is preliminary data.</text>
</comment>
<sequence>METGVIYKVQNLENERAYIGCTRNFPQRIGQHLLLSSIGDESLRFYPELKKYPEKFYFQILESGVTLCRLRERESYWINKLNSIECGYNECLYSGNEKISLIQVNEIKLILKTEKTKFSVIAEFFNIDASTISDINCGKAWYDPSITYPIRRSTVKRKKLSIDQLRLIHELLSDINISFSEIAAMFGWESESVIRKINAGTYSVKILDDNSYPIRSIDSRKGSRR</sequence>
<dbReference type="SMART" id="SM00465">
    <property type="entry name" value="GIYc"/>
    <property type="match status" value="1"/>
</dbReference>
<dbReference type="Proteomes" id="UP000030321">
    <property type="component" value="Unassembled WGS sequence"/>
</dbReference>
<dbReference type="Pfam" id="PF01541">
    <property type="entry name" value="GIY-YIG"/>
    <property type="match status" value="1"/>
</dbReference>
<dbReference type="Gene3D" id="3.40.1440.10">
    <property type="entry name" value="GIY-YIG endonuclease"/>
    <property type="match status" value="1"/>
</dbReference>
<reference evidence="3" key="1">
    <citation type="journal article" date="2015" name="Genome">
        <title>Whole Genome Sequence of the Non-Microcystin-Producing Microcystis aeruginosa Strain NIES-44.</title>
        <authorList>
            <person name="Okano K."/>
            <person name="Miyata N."/>
            <person name="Ozaki Y."/>
        </authorList>
    </citation>
    <scope>NUCLEOTIDE SEQUENCE [LARGE SCALE GENOMIC DNA]</scope>
    <source>
        <strain evidence="3">NIES-44</strain>
    </source>
</reference>
<feature type="domain" description="GIY-YIG" evidence="1">
    <location>
        <begin position="2"/>
        <end position="90"/>
    </location>
</feature>
<dbReference type="RefSeq" id="WP_045361333.1">
    <property type="nucleotide sequence ID" value="NZ_BBPA01000067.1"/>
</dbReference>
<evidence type="ECO:0000259" key="1">
    <source>
        <dbReference type="PROSITE" id="PS50164"/>
    </source>
</evidence>
<dbReference type="SUPFAM" id="SSF82771">
    <property type="entry name" value="GIY-YIG endonuclease"/>
    <property type="match status" value="1"/>
</dbReference>
<dbReference type="PROSITE" id="PS50164">
    <property type="entry name" value="GIY_YIG"/>
    <property type="match status" value="1"/>
</dbReference>
<accession>A0A0A1W0P3</accession>
<evidence type="ECO:0000313" key="3">
    <source>
        <dbReference type="Proteomes" id="UP000030321"/>
    </source>
</evidence>
<proteinExistence type="predicted"/>
<protein>
    <recommendedName>
        <fullName evidence="1">GIY-YIG domain-containing protein</fullName>
    </recommendedName>
</protein>
<name>A0A0A1W0P3_MICAE</name>
<evidence type="ECO:0000313" key="2">
    <source>
        <dbReference type="EMBL" id="GAL95096.1"/>
    </source>
</evidence>
<organism evidence="2 3">
    <name type="scientific">Microcystis aeruginosa NIES-44</name>
    <dbReference type="NCBI Taxonomy" id="449439"/>
    <lineage>
        <taxon>Bacteria</taxon>
        <taxon>Bacillati</taxon>
        <taxon>Cyanobacteriota</taxon>
        <taxon>Cyanophyceae</taxon>
        <taxon>Oscillatoriophycideae</taxon>
        <taxon>Chroococcales</taxon>
        <taxon>Microcystaceae</taxon>
        <taxon>Microcystis</taxon>
    </lineage>
</organism>
<dbReference type="InterPro" id="IPR035901">
    <property type="entry name" value="GIY-YIG_endonuc_sf"/>
</dbReference>